<dbReference type="InterPro" id="IPR006015">
    <property type="entry name" value="Universal_stress_UspA"/>
</dbReference>
<dbReference type="PRINTS" id="PR01438">
    <property type="entry name" value="UNVRSLSTRESS"/>
</dbReference>
<sequence length="135" mass="14113">MTVVVGYVPTREGRAALAAGLAEAARRRSRVVVVDNRRADPDDPDPVATSTRALEELRPEVEAALGADAPAHELRALTPGAEPSADLLRVAIDEGAALVVIGLRRRTPVGKLVLGSGAQRILFDAPCPVLAVKPV</sequence>
<dbReference type="InParanoid" id="A0A3N1G8S4"/>
<comment type="similarity">
    <text evidence="1">Belongs to the universal stress protein A family.</text>
</comment>
<dbReference type="SUPFAM" id="SSF52402">
    <property type="entry name" value="Adenine nucleotide alpha hydrolases-like"/>
    <property type="match status" value="1"/>
</dbReference>
<dbReference type="EMBL" id="RJKN01000011">
    <property type="protein sequence ID" value="ROP26645.1"/>
    <property type="molecule type" value="Genomic_DNA"/>
</dbReference>
<comment type="caution">
    <text evidence="3">The sequence shown here is derived from an EMBL/GenBank/DDBJ whole genome shotgun (WGS) entry which is preliminary data.</text>
</comment>
<dbReference type="Gene3D" id="3.40.50.620">
    <property type="entry name" value="HUPs"/>
    <property type="match status" value="1"/>
</dbReference>
<keyword evidence="4" id="KW-1185">Reference proteome</keyword>
<protein>
    <submittedName>
        <fullName evidence="3">Nucleotide-binding universal stress UspA family protein</fullName>
    </submittedName>
</protein>
<evidence type="ECO:0000256" key="1">
    <source>
        <dbReference type="ARBA" id="ARBA00008791"/>
    </source>
</evidence>
<organism evidence="3 4">
    <name type="scientific">Pseudokineococcus lusitanus</name>
    <dbReference type="NCBI Taxonomy" id="763993"/>
    <lineage>
        <taxon>Bacteria</taxon>
        <taxon>Bacillati</taxon>
        <taxon>Actinomycetota</taxon>
        <taxon>Actinomycetes</taxon>
        <taxon>Kineosporiales</taxon>
        <taxon>Kineosporiaceae</taxon>
        <taxon>Pseudokineococcus</taxon>
    </lineage>
</organism>
<dbReference type="Proteomes" id="UP000276232">
    <property type="component" value="Unassembled WGS sequence"/>
</dbReference>
<gene>
    <name evidence="3" type="ORF">EDC03_3282</name>
</gene>
<evidence type="ECO:0000313" key="3">
    <source>
        <dbReference type="EMBL" id="ROP26645.1"/>
    </source>
</evidence>
<dbReference type="Pfam" id="PF00582">
    <property type="entry name" value="Usp"/>
    <property type="match status" value="1"/>
</dbReference>
<evidence type="ECO:0000259" key="2">
    <source>
        <dbReference type="Pfam" id="PF00582"/>
    </source>
</evidence>
<dbReference type="OrthoDB" id="5419113at2"/>
<proteinExistence type="inferred from homology"/>
<accession>A0A3N1G8S4</accession>
<dbReference type="RefSeq" id="WP_123381343.1">
    <property type="nucleotide sequence ID" value="NZ_RJKN01000011.1"/>
</dbReference>
<dbReference type="InterPro" id="IPR014729">
    <property type="entry name" value="Rossmann-like_a/b/a_fold"/>
</dbReference>
<dbReference type="CDD" id="cd00293">
    <property type="entry name" value="USP-like"/>
    <property type="match status" value="1"/>
</dbReference>
<feature type="domain" description="UspA" evidence="2">
    <location>
        <begin position="2"/>
        <end position="133"/>
    </location>
</feature>
<dbReference type="InterPro" id="IPR006016">
    <property type="entry name" value="UspA"/>
</dbReference>
<reference evidence="3 4" key="1">
    <citation type="journal article" date="2015" name="Stand. Genomic Sci.">
        <title>Genomic Encyclopedia of Bacterial and Archaeal Type Strains, Phase III: the genomes of soil and plant-associated and newly described type strains.</title>
        <authorList>
            <person name="Whitman W.B."/>
            <person name="Woyke T."/>
            <person name="Klenk H.P."/>
            <person name="Zhou Y."/>
            <person name="Lilburn T.G."/>
            <person name="Beck B.J."/>
            <person name="De Vos P."/>
            <person name="Vandamme P."/>
            <person name="Eisen J.A."/>
            <person name="Garrity G."/>
            <person name="Hugenholtz P."/>
            <person name="Kyrpides N.C."/>
        </authorList>
    </citation>
    <scope>NUCLEOTIDE SEQUENCE [LARGE SCALE GENOMIC DNA]</scope>
    <source>
        <strain evidence="3 4">CECT 7306</strain>
    </source>
</reference>
<evidence type="ECO:0000313" key="4">
    <source>
        <dbReference type="Proteomes" id="UP000276232"/>
    </source>
</evidence>
<dbReference type="AlphaFoldDB" id="A0A3N1G8S4"/>
<name>A0A3N1G8S4_9ACTN</name>